<dbReference type="InterPro" id="IPR011044">
    <property type="entry name" value="Quino_amine_DH_bsu"/>
</dbReference>
<keyword evidence="10" id="KW-1133">Transmembrane helix</keyword>
<keyword evidence="7" id="KW-0547">Nucleotide-binding</keyword>
<evidence type="ECO:0000256" key="5">
    <source>
        <dbReference type="ARBA" id="ARBA00022692"/>
    </source>
</evidence>
<evidence type="ECO:0000256" key="14">
    <source>
        <dbReference type="ARBA" id="ARBA00023170"/>
    </source>
</evidence>
<keyword evidence="5" id="KW-0812">Transmembrane</keyword>
<dbReference type="InterPro" id="IPR055163">
    <property type="entry name" value="ALK/LTK-like_GRD"/>
</dbReference>
<feature type="region of interest" description="Disordered" evidence="16">
    <location>
        <begin position="528"/>
        <end position="548"/>
    </location>
</feature>
<comment type="subcellular location">
    <subcellularLocation>
        <location evidence="1">Cell membrane</location>
        <topology evidence="1">Single-pass type I membrane protein</topology>
    </subcellularLocation>
</comment>
<feature type="domain" description="ALK/LTK-like glycine-rich" evidence="17">
    <location>
        <begin position="1306"/>
        <end position="1542"/>
    </location>
</feature>
<evidence type="ECO:0000313" key="19">
    <source>
        <dbReference type="Proteomes" id="UP001597079"/>
    </source>
</evidence>
<evidence type="ECO:0000256" key="1">
    <source>
        <dbReference type="ARBA" id="ARBA00004251"/>
    </source>
</evidence>
<evidence type="ECO:0000313" key="18">
    <source>
        <dbReference type="EMBL" id="MFD1674867.1"/>
    </source>
</evidence>
<evidence type="ECO:0000256" key="8">
    <source>
        <dbReference type="ARBA" id="ARBA00022777"/>
    </source>
</evidence>
<evidence type="ECO:0000256" key="9">
    <source>
        <dbReference type="ARBA" id="ARBA00022840"/>
    </source>
</evidence>
<keyword evidence="11" id="KW-0472">Membrane</keyword>
<keyword evidence="4" id="KW-0808">Transferase</keyword>
<accession>A0ABW4JEZ3</accession>
<feature type="compositionally biased region" description="Polar residues" evidence="16">
    <location>
        <begin position="533"/>
        <end position="548"/>
    </location>
</feature>
<evidence type="ECO:0000256" key="13">
    <source>
        <dbReference type="ARBA" id="ARBA00023157"/>
    </source>
</evidence>
<dbReference type="RefSeq" id="WP_377942741.1">
    <property type="nucleotide sequence ID" value="NZ_JBHUCX010000023.1"/>
</dbReference>
<gene>
    <name evidence="18" type="ORF">ACFSB2_09165</name>
</gene>
<keyword evidence="15" id="KW-0325">Glycoprotein</keyword>
<proteinExistence type="predicted"/>
<evidence type="ECO:0000259" key="17">
    <source>
        <dbReference type="Pfam" id="PF12810"/>
    </source>
</evidence>
<keyword evidence="13" id="KW-1015">Disulfide bond</keyword>
<dbReference type="Proteomes" id="UP001597079">
    <property type="component" value="Unassembled WGS sequence"/>
</dbReference>
<protein>
    <recommendedName>
        <fullName evidence="2">receptor protein-tyrosine kinase</fullName>
        <ecNumber evidence="2">2.7.10.1</ecNumber>
    </recommendedName>
</protein>
<feature type="region of interest" description="Disordered" evidence="16">
    <location>
        <begin position="1375"/>
        <end position="1397"/>
    </location>
</feature>
<organism evidence="18 19">
    <name type="scientific">Alicyclobacillus fodiniaquatilis</name>
    <dbReference type="NCBI Taxonomy" id="1661150"/>
    <lineage>
        <taxon>Bacteria</taxon>
        <taxon>Bacillati</taxon>
        <taxon>Bacillota</taxon>
        <taxon>Bacilli</taxon>
        <taxon>Bacillales</taxon>
        <taxon>Alicyclobacillaceae</taxon>
        <taxon>Alicyclobacillus</taxon>
    </lineage>
</organism>
<keyword evidence="19" id="KW-1185">Reference proteome</keyword>
<keyword evidence="6" id="KW-0732">Signal</keyword>
<evidence type="ECO:0000256" key="7">
    <source>
        <dbReference type="ARBA" id="ARBA00022741"/>
    </source>
</evidence>
<evidence type="ECO:0000256" key="6">
    <source>
        <dbReference type="ARBA" id="ARBA00022729"/>
    </source>
</evidence>
<evidence type="ECO:0000256" key="2">
    <source>
        <dbReference type="ARBA" id="ARBA00011902"/>
    </source>
</evidence>
<dbReference type="SUPFAM" id="SSF50969">
    <property type="entry name" value="YVTN repeat-like/Quinoprotein amine dehydrogenase"/>
    <property type="match status" value="1"/>
</dbReference>
<reference evidence="19" key="1">
    <citation type="journal article" date="2019" name="Int. J. Syst. Evol. Microbiol.">
        <title>The Global Catalogue of Microorganisms (GCM) 10K type strain sequencing project: providing services to taxonomists for standard genome sequencing and annotation.</title>
        <authorList>
            <consortium name="The Broad Institute Genomics Platform"/>
            <consortium name="The Broad Institute Genome Sequencing Center for Infectious Disease"/>
            <person name="Wu L."/>
            <person name="Ma J."/>
        </authorList>
    </citation>
    <scope>NUCLEOTIDE SEQUENCE [LARGE SCALE GENOMIC DNA]</scope>
    <source>
        <strain evidence="19">CGMCC 1.12286</strain>
    </source>
</reference>
<keyword evidence="12" id="KW-0829">Tyrosine-protein kinase</keyword>
<keyword evidence="14" id="KW-0675">Receptor</keyword>
<dbReference type="Pfam" id="PF12810">
    <property type="entry name" value="ALK_LTK_GRD"/>
    <property type="match status" value="1"/>
</dbReference>
<feature type="compositionally biased region" description="Gly residues" evidence="16">
    <location>
        <begin position="1375"/>
        <end position="1391"/>
    </location>
</feature>
<comment type="caution">
    <text evidence="18">The sequence shown here is derived from an EMBL/GenBank/DDBJ whole genome shotgun (WGS) entry which is preliminary data.</text>
</comment>
<evidence type="ECO:0000256" key="16">
    <source>
        <dbReference type="SAM" id="MobiDB-lite"/>
    </source>
</evidence>
<dbReference type="EC" id="2.7.10.1" evidence="2"/>
<sequence length="1862" mass="192547">MKRHTKVISSLSIISVLAVGINIFTSATAYGYSAPSSATAKWSQIYDTTWPSLSGLDIDKQGDKYMVSSSGGSYISNGTPMYGASMDGSTMVEGADTGDGQGAWGIIQFDASNTNVSNGYLVLEDPQNDAAGDIATWINRLHGNKQYVQWYLWSKGYWDRVSDSATSTNNYYDSFSQMVSESGATFGNATHSNTGLTTKVNGKSYPVIATIQHINASNPPSAISLSAVDSSTHSTTITQGDSIQFSAKSSLSISSSIAGAHYDAIEILNSSGQHVMWAAGSGYQDSGTPQFGNASSFTPAYTHMSRQSGGSGTLTDTITGNGSTTLQPGTYTAKFWVADQVDRVSTSPAQTTFTVVAKAGGGNGGGGSGLGNGVTLSANPISLSTGQNTTLTATANGEPAGSHIRIVDSRFESTLSGGLNEYDSTSNSSASITASSNTAMTDSYVAQVISSSGQITDQSQSVSVTWTSGNSGGGNGGGVATPTPTITFTPSSNMMVSSGTSVPLSYSVSNWQFGDYVWIMPSGNGGNTWNTNDDSSQSDSYTETEFPQPGASNTIVTYIAYVMNSNGQIVASTESGTITWTAPPPPVPTITCSPSTPMSITSGQSINLSYQTQNWSGGDYVVVSATGTGTDKWQNNKDTNSADSMSETENPFNGNSATASYTFSLYNSSGQLLSQASTSVTWTSSAPTISMAANPQTLVPGQPSTISYTVSGTLGGGDYVNVVGTGGSNMWSASNQTNTSETYTETENPGPGQTTTVSYTATIYDSTGHVVTSGSVAVKWVNAWNGTVNLSATPVQLAVGNAAQITATASTSIPSGYTLIIKDNSTGQLISQSSSALDQTSYTSYNPETDQFVAYIYDGYITVGPNSNTVPISWSSLVLTASPSKLAINQNTTLTVTGLNVPANDYLVIYDKSTGQVVGTSQSSPYSATQTRTTAETDNFVAYISSDANISNAIVTSTVVPVAWYSLTLTANPLNLPINQTSTLTATTQNLPSGYVLLILDQTLGKVIATGAAGQTTLSVTQTMSAITTHQYIAEVAVPPSSGSMWIGTYSSPAAYQWQNGSWINQGNPGSTTYLEAVGYNSLTNTWYGGSWGSGVYQWNNGTWTSVGGGSDTDALTFDPDNGALYGLFSTNVEEYLNGSWTSLSSSNSINGGSWGGITYDSTNKTIIVADTSYSNLWIMDTTTNTWSQLAGPASSYYSVIYDNANNSVYVCSGSNIWVYNFSNTTLGWQSAGTLPSQVMALGYDPSSNTVYATGAFGVYSYSGSSWQLAYPSPGATVDAIYVAPAQQTQNFSYTGTVQTYTAPYTGTYRLEVWGAQGGLQNYSNSPGVGGNGGYSEGTVDLTAGQTLYVYVGQQGTEGLQQYINGTHQSGTAYNGGGDGAGYGSGGGGGTDIRNQSDGNWQDDLATRLIVAGGGGGATFSTNYGGAGGGLNGQNGFGGAGADGASQTAGGVNIYSSTANGSFGIGGNAPLEYNYDCGGGGGGWYGGAGGYTTGDGGGAGGSGYTGGVTNGQTIEGNATMPAPSGGTETGQTGNGYARITILNESSGGGTSSPTQVQATSLPVSVTWFNYTTPPDNFGLNATPSQVSYPSSTTFQATFDSSDATWVNSQENGSAGVAIFNKSTMQQVAIDTWNPTNGMTVSIPYTPQGGTDLNYVAFLLDSNGNPIASSNQVEVSDQGQGTTGSSYTTMSCGSNGDEIYQTYTNGVLSATKTVPLTISNLEVDGLFNPPPAQLALPNGNVLPLANTANGIPVYCRAQAPFDIAVDFPDVTPTTVTATFTVNNGDPIDTGGDTSWSVSLKPDTSYLNGYWNAPSIMPKLPQGDTISVTITAIDSCGAATLTNMNFMQISGDPEWYFTNQSGTH</sequence>
<evidence type="ECO:0000256" key="3">
    <source>
        <dbReference type="ARBA" id="ARBA00022475"/>
    </source>
</evidence>
<keyword evidence="9" id="KW-0067">ATP-binding</keyword>
<keyword evidence="8" id="KW-0418">Kinase</keyword>
<feature type="region of interest" description="Disordered" evidence="16">
    <location>
        <begin position="631"/>
        <end position="651"/>
    </location>
</feature>
<evidence type="ECO:0000256" key="15">
    <source>
        <dbReference type="ARBA" id="ARBA00023180"/>
    </source>
</evidence>
<dbReference type="EMBL" id="JBHUCX010000023">
    <property type="protein sequence ID" value="MFD1674867.1"/>
    <property type="molecule type" value="Genomic_DNA"/>
</dbReference>
<evidence type="ECO:0000256" key="12">
    <source>
        <dbReference type="ARBA" id="ARBA00023137"/>
    </source>
</evidence>
<evidence type="ECO:0000256" key="4">
    <source>
        <dbReference type="ARBA" id="ARBA00022679"/>
    </source>
</evidence>
<keyword evidence="3" id="KW-1003">Cell membrane</keyword>
<name>A0ABW4JEZ3_9BACL</name>
<evidence type="ECO:0000256" key="10">
    <source>
        <dbReference type="ARBA" id="ARBA00022989"/>
    </source>
</evidence>
<evidence type="ECO:0000256" key="11">
    <source>
        <dbReference type="ARBA" id="ARBA00023136"/>
    </source>
</evidence>